<organism evidence="3 4">
    <name type="scientific">Sphenodon punctatus</name>
    <name type="common">Tuatara</name>
    <name type="synonym">Hatteria punctata</name>
    <dbReference type="NCBI Taxonomy" id="8508"/>
    <lineage>
        <taxon>Eukaryota</taxon>
        <taxon>Metazoa</taxon>
        <taxon>Chordata</taxon>
        <taxon>Craniata</taxon>
        <taxon>Vertebrata</taxon>
        <taxon>Euteleostomi</taxon>
        <taxon>Lepidosauria</taxon>
        <taxon>Sphenodontia</taxon>
        <taxon>Sphenodontidae</taxon>
        <taxon>Sphenodon</taxon>
    </lineage>
</organism>
<feature type="compositionally biased region" description="Low complexity" evidence="1">
    <location>
        <begin position="188"/>
        <end position="199"/>
    </location>
</feature>
<dbReference type="Ensembl" id="ENSSPUT00000006167.1">
    <property type="protein sequence ID" value="ENSSPUP00000005794.1"/>
    <property type="gene ID" value="ENSSPUG00000004474.1"/>
</dbReference>
<dbReference type="InterPro" id="IPR001202">
    <property type="entry name" value="WW_dom"/>
</dbReference>
<dbReference type="SMART" id="SM00456">
    <property type="entry name" value="WW"/>
    <property type="match status" value="1"/>
</dbReference>
<dbReference type="InterPro" id="IPR036020">
    <property type="entry name" value="WW_dom_sf"/>
</dbReference>
<dbReference type="FunFam" id="2.20.70.10:FF:000096">
    <property type="entry name" value="E3 ubiquitin-protein ligase NEDD4 isoform X4"/>
    <property type="match status" value="1"/>
</dbReference>
<dbReference type="PROSITE" id="PS01159">
    <property type="entry name" value="WW_DOMAIN_1"/>
    <property type="match status" value="1"/>
</dbReference>
<feature type="compositionally biased region" description="Low complexity" evidence="1">
    <location>
        <begin position="158"/>
        <end position="171"/>
    </location>
</feature>
<dbReference type="Gene3D" id="2.60.40.150">
    <property type="entry name" value="C2 domain"/>
    <property type="match status" value="1"/>
</dbReference>
<name>A0A8D0GBQ8_SPHPU</name>
<dbReference type="PROSITE" id="PS50020">
    <property type="entry name" value="WW_DOMAIN_2"/>
    <property type="match status" value="1"/>
</dbReference>
<accession>A0A8D0GBQ8</accession>
<feature type="region of interest" description="Disordered" evidence="1">
    <location>
        <begin position="136"/>
        <end position="211"/>
    </location>
</feature>
<reference evidence="3" key="2">
    <citation type="submission" date="2025-09" db="UniProtKB">
        <authorList>
            <consortium name="Ensembl"/>
        </authorList>
    </citation>
    <scope>IDENTIFICATION</scope>
</reference>
<reference evidence="3" key="1">
    <citation type="submission" date="2025-08" db="UniProtKB">
        <authorList>
            <consortium name="Ensembl"/>
        </authorList>
    </citation>
    <scope>IDENTIFICATION</scope>
</reference>
<feature type="compositionally biased region" description="Polar residues" evidence="1">
    <location>
        <begin position="200"/>
        <end position="211"/>
    </location>
</feature>
<evidence type="ECO:0000256" key="1">
    <source>
        <dbReference type="SAM" id="MobiDB-lite"/>
    </source>
</evidence>
<dbReference type="OMA" id="GWEVLEH"/>
<dbReference type="Gene3D" id="2.20.70.10">
    <property type="match status" value="1"/>
</dbReference>
<dbReference type="AlphaFoldDB" id="A0A8D0GBQ8"/>
<evidence type="ECO:0000313" key="3">
    <source>
        <dbReference type="Ensembl" id="ENSSPUP00000005794.1"/>
    </source>
</evidence>
<feature type="domain" description="WW" evidence="2">
    <location>
        <begin position="71"/>
        <end position="104"/>
    </location>
</feature>
<dbReference type="CDD" id="cd00201">
    <property type="entry name" value="WW"/>
    <property type="match status" value="1"/>
</dbReference>
<dbReference type="Proteomes" id="UP000694392">
    <property type="component" value="Unplaced"/>
</dbReference>
<dbReference type="GeneTree" id="ENSGT00940000158905"/>
<evidence type="ECO:0000259" key="2">
    <source>
        <dbReference type="PROSITE" id="PS50020"/>
    </source>
</evidence>
<keyword evidence="4" id="KW-1185">Reference proteome</keyword>
<dbReference type="InterPro" id="IPR035892">
    <property type="entry name" value="C2_domain_sf"/>
</dbReference>
<evidence type="ECO:0000313" key="4">
    <source>
        <dbReference type="Proteomes" id="UP000694392"/>
    </source>
</evidence>
<protein>
    <recommendedName>
        <fullName evidence="2">WW domain-containing protein</fullName>
    </recommendedName>
</protein>
<sequence>MERPYTFKDFVLHPRSHKSRVKGHLRLKMTYLPKNNGSEEENTEQAEELEPGWTVLDQPDAACQLPQQESSPLPPGWEERQDLVGRTYYVNHESRRTQWKRPTAQDNVAESDNSNIQLEAQHVFTHRRQISEEIENLDNRESPESWEIITEDEATTYSSQNSQPAPAQSSSEIQTQLAEELNTRLTIAGSSASGEPASSTDNSSRRGSLQA</sequence>
<dbReference type="Pfam" id="PF00397">
    <property type="entry name" value="WW"/>
    <property type="match status" value="1"/>
</dbReference>
<dbReference type="SUPFAM" id="SSF51045">
    <property type="entry name" value="WW domain"/>
    <property type="match status" value="1"/>
</dbReference>
<proteinExistence type="predicted"/>